<evidence type="ECO:0000256" key="7">
    <source>
        <dbReference type="PIRSR" id="PIRSR000138-2"/>
    </source>
</evidence>
<dbReference type="Gene3D" id="3.20.20.70">
    <property type="entry name" value="Aldolase class I"/>
    <property type="match status" value="1"/>
</dbReference>
<dbReference type="PROSITE" id="PS51349">
    <property type="entry name" value="FMN_HYDROXY_ACID_DH_2"/>
    <property type="match status" value="1"/>
</dbReference>
<evidence type="ECO:0000256" key="3">
    <source>
        <dbReference type="ARBA" id="ARBA00022643"/>
    </source>
</evidence>
<feature type="binding site" evidence="7">
    <location>
        <begin position="106"/>
        <end position="108"/>
    </location>
    <ligand>
        <name>FMN</name>
        <dbReference type="ChEBI" id="CHEBI:58210"/>
    </ligand>
</feature>
<dbReference type="InterPro" id="IPR012133">
    <property type="entry name" value="Alpha-hydoxy_acid_DH_FMN"/>
</dbReference>
<gene>
    <name evidence="9" type="ORF">EA656_06230</name>
</gene>
<evidence type="ECO:0000313" key="10">
    <source>
        <dbReference type="Proteomes" id="UP000292087"/>
    </source>
</evidence>
<reference evidence="9 10" key="1">
    <citation type="submission" date="2019-02" db="EMBL/GenBank/DDBJ databases">
        <title>WGS of Pseudoxanthomonas species novum from clinical isolates.</title>
        <authorList>
            <person name="Bernier A.-M."/>
            <person name="Bernard K."/>
            <person name="Vachon A."/>
        </authorList>
    </citation>
    <scope>NUCLEOTIDE SEQUENCE [LARGE SCALE GENOMIC DNA]</scope>
    <source>
        <strain evidence="9 10">NML140781</strain>
    </source>
</reference>
<feature type="binding site" evidence="7">
    <location>
        <position position="282"/>
    </location>
    <ligand>
        <name>FMN</name>
        <dbReference type="ChEBI" id="CHEBI:58210"/>
    </ligand>
</feature>
<evidence type="ECO:0000256" key="6">
    <source>
        <dbReference type="PIRSR" id="PIRSR000138-1"/>
    </source>
</evidence>
<feature type="binding site" evidence="7">
    <location>
        <begin position="360"/>
        <end position="361"/>
    </location>
    <ligand>
        <name>FMN</name>
        <dbReference type="ChEBI" id="CHEBI:58210"/>
    </ligand>
</feature>
<dbReference type="PANTHER" id="PTHR10578">
    <property type="entry name" value="S -2-HYDROXY-ACID OXIDASE-RELATED"/>
    <property type="match status" value="1"/>
</dbReference>
<feature type="binding site" evidence="7">
    <location>
        <position position="156"/>
    </location>
    <ligand>
        <name>FMN</name>
        <dbReference type="ChEBI" id="CHEBI:58210"/>
    </ligand>
</feature>
<dbReference type="InterPro" id="IPR000262">
    <property type="entry name" value="FMN-dep_DH"/>
</dbReference>
<sequence>MSSQVREANAAPAHGWGTGGLSGAAAALRRRYPTIDDLERAAGRRAPRFARDFVANGLGDDVCLRRNRAALDACQIVPRYGVDVRQVDTGVSLFGQRYAMPLGVAPMGLAGLLRAGADEALAAAAQAARVPYVYSSVGNATIERIGQLAPDVFWFQLYAVPADDHRVSLDLARRAARAGARVLVVTLDVPVRAKRSGDVRNGLVVPFKPRPRTVLDVLRAPRWALDLLRHGQPRFGNFIPYAGDAPSTRQLASYVFQQMAGPMTWDALVRIRDAWPHALVVKGVLHPDDAQTALSIGADGVLVSNHGGRQFDAAPAALEALPAIVERVGQHATVLVDGGLRHGVDVLRALRCGAHAALAGRAFLWGHGAAGPAGAAHVAALFQEEFRIALAQAGVRTPEEARAGGRAASS</sequence>
<dbReference type="PANTHER" id="PTHR10578:SF107">
    <property type="entry name" value="2-HYDROXYACID OXIDASE 1"/>
    <property type="match status" value="1"/>
</dbReference>
<evidence type="ECO:0000256" key="4">
    <source>
        <dbReference type="ARBA" id="ARBA00023002"/>
    </source>
</evidence>
<dbReference type="Proteomes" id="UP000292087">
    <property type="component" value="Unassembled WGS sequence"/>
</dbReference>
<feature type="binding site" evidence="7">
    <location>
        <position position="304"/>
    </location>
    <ligand>
        <name>FMN</name>
        <dbReference type="ChEBI" id="CHEBI:58210"/>
    </ligand>
</feature>
<comment type="similarity">
    <text evidence="5">Belongs to the FMN-dependent alpha-hydroxy acid dehydrogenase family.</text>
</comment>
<evidence type="ECO:0000259" key="8">
    <source>
        <dbReference type="PROSITE" id="PS51349"/>
    </source>
</evidence>
<dbReference type="PIRSF" id="PIRSF000138">
    <property type="entry name" value="Al-hdrx_acd_dh"/>
    <property type="match status" value="1"/>
</dbReference>
<keyword evidence="3 7" id="KW-0288">FMN</keyword>
<dbReference type="PROSITE" id="PS00557">
    <property type="entry name" value="FMN_HYDROXY_ACID_DH_1"/>
    <property type="match status" value="1"/>
</dbReference>
<name>A0A4Q8LV34_9GAMM</name>
<keyword evidence="4" id="KW-0560">Oxidoreductase</keyword>
<dbReference type="InterPro" id="IPR008259">
    <property type="entry name" value="FMN_hydac_DH_AS"/>
</dbReference>
<dbReference type="Pfam" id="PF01070">
    <property type="entry name" value="FMN_dh"/>
    <property type="match status" value="1"/>
</dbReference>
<feature type="domain" description="FMN hydroxy acid dehydrogenase" evidence="8">
    <location>
        <begin position="27"/>
        <end position="410"/>
    </location>
</feature>
<evidence type="ECO:0000313" key="9">
    <source>
        <dbReference type="EMBL" id="TAA35299.1"/>
    </source>
</evidence>
<evidence type="ECO:0000256" key="2">
    <source>
        <dbReference type="ARBA" id="ARBA00022630"/>
    </source>
</evidence>
<accession>A0A4Q8LV34</accession>
<dbReference type="AlphaFoldDB" id="A0A4Q8LV34"/>
<evidence type="ECO:0000256" key="5">
    <source>
        <dbReference type="ARBA" id="ARBA00024042"/>
    </source>
</evidence>
<organism evidence="9 10">
    <name type="scientific">Pseudoxanthomonas winnipegensis</name>
    <dbReference type="NCBI Taxonomy" id="2480810"/>
    <lineage>
        <taxon>Bacteria</taxon>
        <taxon>Pseudomonadati</taxon>
        <taxon>Pseudomonadota</taxon>
        <taxon>Gammaproteobacteria</taxon>
        <taxon>Lysobacterales</taxon>
        <taxon>Lysobacteraceae</taxon>
        <taxon>Pseudoxanthomonas</taxon>
    </lineage>
</organism>
<feature type="binding site" evidence="7">
    <location>
        <position position="195"/>
    </location>
    <ligand>
        <name>glyoxylate</name>
        <dbReference type="ChEBI" id="CHEBI:36655"/>
    </ligand>
</feature>
<feature type="binding site" evidence="7">
    <location>
        <position position="158"/>
    </location>
    <ligand>
        <name>FMN</name>
        <dbReference type="ChEBI" id="CHEBI:58210"/>
    </ligand>
</feature>
<feature type="binding site" evidence="7">
    <location>
        <begin position="337"/>
        <end position="341"/>
    </location>
    <ligand>
        <name>FMN</name>
        <dbReference type="ChEBI" id="CHEBI:58210"/>
    </ligand>
</feature>
<comment type="cofactor">
    <cofactor evidence="1">
        <name>FMN</name>
        <dbReference type="ChEBI" id="CHEBI:58210"/>
    </cofactor>
</comment>
<comment type="caution">
    <text evidence="9">The sequence shown here is derived from an EMBL/GenBank/DDBJ whole genome shotgun (WGS) entry which is preliminary data.</text>
</comment>
<dbReference type="GO" id="GO:0005886">
    <property type="term" value="C:plasma membrane"/>
    <property type="evidence" value="ECO:0007669"/>
    <property type="project" value="TreeGrafter"/>
</dbReference>
<dbReference type="GO" id="GO:0004459">
    <property type="term" value="F:L-lactate dehydrogenase (NAD+) activity"/>
    <property type="evidence" value="ECO:0007669"/>
    <property type="project" value="TreeGrafter"/>
</dbReference>
<feature type="binding site" evidence="7">
    <location>
        <position position="135"/>
    </location>
    <ligand>
        <name>FMN</name>
        <dbReference type="ChEBI" id="CHEBI:58210"/>
    </ligand>
</feature>
<dbReference type="RefSeq" id="WP_130523101.1">
    <property type="nucleotide sequence ID" value="NZ_SHLZ01000008.1"/>
</dbReference>
<evidence type="ECO:0000256" key="1">
    <source>
        <dbReference type="ARBA" id="ARBA00001917"/>
    </source>
</evidence>
<feature type="binding site" evidence="7">
    <location>
        <position position="306"/>
    </location>
    <ligand>
        <name>glyoxylate</name>
        <dbReference type="ChEBI" id="CHEBI:36655"/>
    </ligand>
</feature>
<dbReference type="GO" id="GO:0010181">
    <property type="term" value="F:FMN binding"/>
    <property type="evidence" value="ECO:0007669"/>
    <property type="project" value="InterPro"/>
</dbReference>
<dbReference type="InterPro" id="IPR037396">
    <property type="entry name" value="FMN_HAD"/>
</dbReference>
<dbReference type="EMBL" id="SHMF01000002">
    <property type="protein sequence ID" value="TAA35299.1"/>
    <property type="molecule type" value="Genomic_DNA"/>
</dbReference>
<feature type="binding site" evidence="7">
    <location>
        <position position="309"/>
    </location>
    <ligand>
        <name>glyoxylate</name>
        <dbReference type="ChEBI" id="CHEBI:36655"/>
    </ligand>
</feature>
<protein>
    <submittedName>
        <fullName evidence="9">Alpha-hydroxy-acid oxidizing protein</fullName>
    </submittedName>
</protein>
<feature type="binding site" evidence="7">
    <location>
        <position position="186"/>
    </location>
    <ligand>
        <name>FMN</name>
        <dbReference type="ChEBI" id="CHEBI:58210"/>
    </ligand>
</feature>
<keyword evidence="2 7" id="KW-0285">Flavoprotein</keyword>
<dbReference type="GO" id="GO:0009060">
    <property type="term" value="P:aerobic respiration"/>
    <property type="evidence" value="ECO:0007669"/>
    <property type="project" value="TreeGrafter"/>
</dbReference>
<feature type="active site" description="Proton acceptor" evidence="6">
    <location>
        <position position="306"/>
    </location>
</feature>
<proteinExistence type="inferred from homology"/>
<dbReference type="SUPFAM" id="SSF51395">
    <property type="entry name" value="FMN-linked oxidoreductases"/>
    <property type="match status" value="1"/>
</dbReference>
<dbReference type="InterPro" id="IPR013785">
    <property type="entry name" value="Aldolase_TIM"/>
</dbReference>